<proteinExistence type="predicted"/>
<organism evidence="3 4">
    <name type="scientific">Ditylenchus dipsaci</name>
    <dbReference type="NCBI Taxonomy" id="166011"/>
    <lineage>
        <taxon>Eukaryota</taxon>
        <taxon>Metazoa</taxon>
        <taxon>Ecdysozoa</taxon>
        <taxon>Nematoda</taxon>
        <taxon>Chromadorea</taxon>
        <taxon>Rhabditida</taxon>
        <taxon>Tylenchina</taxon>
        <taxon>Tylenchomorpha</taxon>
        <taxon>Sphaerularioidea</taxon>
        <taxon>Anguinidae</taxon>
        <taxon>Anguininae</taxon>
        <taxon>Ditylenchus</taxon>
    </lineage>
</organism>
<feature type="coiled-coil region" evidence="1">
    <location>
        <begin position="443"/>
        <end position="841"/>
    </location>
</feature>
<reference evidence="4" key="1">
    <citation type="submission" date="2022-11" db="UniProtKB">
        <authorList>
            <consortium name="WormBaseParasite"/>
        </authorList>
    </citation>
    <scope>IDENTIFICATION</scope>
</reference>
<feature type="signal peptide" evidence="2">
    <location>
        <begin position="1"/>
        <end position="23"/>
    </location>
</feature>
<feature type="chain" id="PRO_5037230772" evidence="2">
    <location>
        <begin position="24"/>
        <end position="1521"/>
    </location>
</feature>
<dbReference type="PANTHER" id="PTHR46753:SF2">
    <property type="entry name" value="FYVE AND COILED-COIL DOMAIN-CONTAINING PROTEIN 1"/>
    <property type="match status" value="1"/>
</dbReference>
<accession>A0A915EHJ8</accession>
<evidence type="ECO:0000313" key="3">
    <source>
        <dbReference type="Proteomes" id="UP000887574"/>
    </source>
</evidence>
<dbReference type="PANTHER" id="PTHR46753">
    <property type="entry name" value="FYVE AND COILED-COIL DOMAIN-CONTAINING PROTEIN 1"/>
    <property type="match status" value="1"/>
</dbReference>
<dbReference type="Proteomes" id="UP000887574">
    <property type="component" value="Unplaced"/>
</dbReference>
<dbReference type="GO" id="GO:1901098">
    <property type="term" value="P:positive regulation of autophagosome maturation"/>
    <property type="evidence" value="ECO:0007669"/>
    <property type="project" value="TreeGrafter"/>
</dbReference>
<dbReference type="GO" id="GO:0005764">
    <property type="term" value="C:lysosome"/>
    <property type="evidence" value="ECO:0007669"/>
    <property type="project" value="TreeGrafter"/>
</dbReference>
<dbReference type="GO" id="GO:0005776">
    <property type="term" value="C:autophagosome"/>
    <property type="evidence" value="ECO:0007669"/>
    <property type="project" value="TreeGrafter"/>
</dbReference>
<evidence type="ECO:0000256" key="1">
    <source>
        <dbReference type="SAM" id="Coils"/>
    </source>
</evidence>
<keyword evidence="1" id="KW-0175">Coiled coil</keyword>
<dbReference type="GO" id="GO:0072383">
    <property type="term" value="P:plus-end-directed vesicle transport along microtubule"/>
    <property type="evidence" value="ECO:0007669"/>
    <property type="project" value="TreeGrafter"/>
</dbReference>
<dbReference type="GO" id="GO:0005770">
    <property type="term" value="C:late endosome"/>
    <property type="evidence" value="ECO:0007669"/>
    <property type="project" value="TreeGrafter"/>
</dbReference>
<keyword evidence="2" id="KW-0732">Signal</keyword>
<dbReference type="WBParaSite" id="jg6410">
    <property type="protein sequence ID" value="jg6410"/>
    <property type="gene ID" value="jg6410"/>
</dbReference>
<feature type="coiled-coil region" evidence="1">
    <location>
        <begin position="1346"/>
        <end position="1398"/>
    </location>
</feature>
<evidence type="ECO:0000256" key="2">
    <source>
        <dbReference type="SAM" id="SignalP"/>
    </source>
</evidence>
<dbReference type="Gene3D" id="1.10.287.1490">
    <property type="match status" value="1"/>
</dbReference>
<feature type="coiled-coil region" evidence="1">
    <location>
        <begin position="884"/>
        <end position="1321"/>
    </location>
</feature>
<feature type="coiled-coil region" evidence="1">
    <location>
        <begin position="149"/>
        <end position="211"/>
    </location>
</feature>
<protein>
    <submittedName>
        <fullName evidence="4">Viral A-type inclusion protein</fullName>
    </submittedName>
</protein>
<name>A0A915EHJ8_9BILA</name>
<feature type="coiled-coil region" evidence="1">
    <location>
        <begin position="247"/>
        <end position="354"/>
    </location>
</feature>
<keyword evidence="3" id="KW-1185">Reference proteome</keyword>
<sequence length="1521" mass="176159">MHIQMLAFSACLLFLNDYCYVESSDVSEETGLDLKEQALNRSKRGVLADQVFEKFVLVFRKTKNMIGKGETINVKVLIPTDPKDAKNIQMASSKKYDSNSTVVDVKEFIFVGQEVKQLNLFNETKDLRRIIKELSHEVKNTKFVLDDVLVNKEKSTEDHRNKIVEKEEEIKVKLEELTLLQAQKQSLEQDYENEKSKYYSAQEKYDRAQAQLDDLHVMHNQIKQTLETTEHDLEVEKTSKERRGDVIQLTLKEKLHLQEKLEKLKKDYQETTTFNEKLKEDVNQFRVDLSVAQENIKNDEQLKKSLEKTTNDLKHKVELIENQNGLHISTISDLKALNSLLHEKNHNLKLTEEQFRGMNKSLDDKLARLNTENAVLDKIVQERENKLTQESADKSVIRAELSKIREDKAGLDVEISNLRQSMTEFRVVNANLQTSKDAMVQSNHTLALEISEIKQKKKTLKQQIEQLSKDIQAEKGDKKELQTSLANREAELVGLTKKIEDLQIQRAVQEETISHLTHQNSQLHKNIVELKGEIKDIRETKERLDQEITSLKIDIEKHHGNESLLKSLYASLQKTEAELKTVNSEYSRKIEELEKGKEKAEKKLAKKMVKTKKYKTQAADLQKFNEKLERDAQKLEKDLQAQIAMNNEYENQVNYFKLEVSTVKHNLASETQFKETLEKELAGMITQMELAKQKNVAHEESIKDLKNITASLTAQVEQQKLSEAEFVRVKSDLNKELHKLDKEKSVLSETIKHLSEKTIRTEADKESVKKDLDHANQQLDMLNDQLRDVHMLSTKYNVQNADLLEANKAMAADSKALEIRIATMENEKKNLTNENHKLETQLGIQTLKYETSENEKQKYLLEALNSENTIANMKTQKMVLDAQMSETDNKNKMLEEDKVALEHQVARMELLKAEFEGQIAHLTEKVQENTSQKDYFKKNLEELQEAHNTLQETKETLQTTIYKLEQKNSELNGQNSQLQQNNKELKQDLAAIDQEKRNLFDRINNLETLYKSSDTDKNKLKLELVEIAAQMVQIRENHEQSNAYNKDLNNQLDKLNADMKQIEGLNGEQKAHIEHLTNNLQTAITKKKNKKEEIKKLNQKLQQLKVENEQAARDVIQLRQDVHNEHGDKSKLEGKLELAEAHKLKLEDDLRKMEGEKTNFLVENITLKSEKNVLIEHSKLLQETIKVYRNDIEKQKESLKKFEIQNSQLTEEHTDEKQHLNQQISEQTNRIGILNSIVSETEMQKAELDVKLSILTGQNQELTKDKQELQTQIDTLKDHNQSVENQIKQLGEQIQTHKQDYAVLEQQQESLKKELSTSQNDIMLLTEAKDSLKSQTEKDATQIGSIKKKNTQIQTEINEKNQLIRELHEKRAELEKSLAKKQNELDILETINQKNEQKTIKNRNDEGFVLAQLANFLAREQQNPNDPKEASQRKEEAMRILAEITNLVKEIAKKDKSNQGYTFAFRNKLANIYDKLPNIPLYSSHGLNVALDSDDEQYESAEIFQTINEDSKRAPSLLDVE</sequence>
<evidence type="ECO:0000313" key="4">
    <source>
        <dbReference type="WBParaSite" id="jg6410"/>
    </source>
</evidence>